<dbReference type="SUPFAM" id="SSF51294">
    <property type="entry name" value="Hedgehog/intein (Hint) domain"/>
    <property type="match status" value="1"/>
</dbReference>
<dbReference type="OrthoDB" id="7742354at2"/>
<feature type="region of interest" description="Disordered" evidence="1">
    <location>
        <begin position="110"/>
        <end position="137"/>
    </location>
</feature>
<organism evidence="3 4">
    <name type="scientific">Albidovulum aquaemixtae</name>
    <dbReference type="NCBI Taxonomy" id="1542388"/>
    <lineage>
        <taxon>Bacteria</taxon>
        <taxon>Pseudomonadati</taxon>
        <taxon>Pseudomonadota</taxon>
        <taxon>Alphaproteobacteria</taxon>
        <taxon>Rhodobacterales</taxon>
        <taxon>Paracoccaceae</taxon>
        <taxon>Albidovulum</taxon>
    </lineage>
</organism>
<dbReference type="InterPro" id="IPR036844">
    <property type="entry name" value="Hint_dom_sf"/>
</dbReference>
<dbReference type="InterPro" id="IPR028992">
    <property type="entry name" value="Hedgehog/Intein_dom"/>
</dbReference>
<dbReference type="Proteomes" id="UP000244924">
    <property type="component" value="Unassembled WGS sequence"/>
</dbReference>
<evidence type="ECO:0000313" key="4">
    <source>
        <dbReference type="Proteomes" id="UP000244924"/>
    </source>
</evidence>
<reference evidence="3 4" key="1">
    <citation type="submission" date="2018-03" db="EMBL/GenBank/DDBJ databases">
        <authorList>
            <person name="Keele B.F."/>
        </authorList>
    </citation>
    <scope>NUCLEOTIDE SEQUENCE [LARGE SCALE GENOMIC DNA]</scope>
    <source>
        <strain evidence="3 4">CECT 8626</strain>
    </source>
</reference>
<dbReference type="Gene3D" id="2.170.16.10">
    <property type="entry name" value="Hedgehog/Intein (Hint) domain"/>
    <property type="match status" value="1"/>
</dbReference>
<proteinExistence type="predicted"/>
<evidence type="ECO:0000256" key="1">
    <source>
        <dbReference type="SAM" id="MobiDB-lite"/>
    </source>
</evidence>
<dbReference type="EMBL" id="OMOQ01000004">
    <property type="protein sequence ID" value="SPH24735.1"/>
    <property type="molecule type" value="Genomic_DNA"/>
</dbReference>
<evidence type="ECO:0000313" key="3">
    <source>
        <dbReference type="EMBL" id="SPH24735.1"/>
    </source>
</evidence>
<sequence length="385" mass="41284">MAEPYISEIKPRGLASERFLEVRVDEGTYVGDVRLVFYDYNGTARSTIGLGEINSTENGSDIYLISGPDSPLNIQGVRGYALVQGTTVLQFTSFEREIAATDGLAVSETSVSYPAPPQTSSIQSDDGGATYYTQSNPNPGQVPPVCFAAGTMIRTPNGERAVETLRVGDLVSTLDHGAQEIRFIHTNTQPLEFAAASNRPVLIQAGALGPCLPANDLIVSPQHRMLVGGRGQLQNQFKAEALAPAKSLTSLHGIRHMRGKREMTWVHFACDAHEVIFADGCLSESLLLGPMVLKGLAATVRSALIDTFGAASAPDAALNGPPARRCLSVGAVRRLLAKGAANKAVRLGSEIRKWDADLEREMHEAGLVSEFRLMHQSCKGMRLAV</sequence>
<feature type="domain" description="Hedgehog/Intein (Hint)" evidence="2">
    <location>
        <begin position="145"/>
        <end position="289"/>
    </location>
</feature>
<feature type="compositionally biased region" description="Polar residues" evidence="1">
    <location>
        <begin position="110"/>
        <end position="124"/>
    </location>
</feature>
<evidence type="ECO:0000259" key="2">
    <source>
        <dbReference type="Pfam" id="PF13403"/>
    </source>
</evidence>
<dbReference type="AlphaFoldDB" id="A0A2R8BMS1"/>
<keyword evidence="4" id="KW-1185">Reference proteome</keyword>
<dbReference type="Pfam" id="PF13403">
    <property type="entry name" value="Hint_2"/>
    <property type="match status" value="1"/>
</dbReference>
<accession>A0A2R8BMS1</accession>
<protein>
    <recommendedName>
        <fullName evidence="2">Hedgehog/Intein (Hint) domain-containing protein</fullName>
    </recommendedName>
</protein>
<name>A0A2R8BMS1_9RHOB</name>
<dbReference type="RefSeq" id="WP_108854744.1">
    <property type="nucleotide sequence ID" value="NZ_OMOQ01000004.1"/>
</dbReference>
<gene>
    <name evidence="3" type="ORF">DEA8626_03773</name>
</gene>